<dbReference type="PANTHER" id="PTHR23507:SF13">
    <property type="entry name" value="MFS GENERAL SUBSTRATE TRANSPORTER"/>
    <property type="match status" value="1"/>
</dbReference>
<feature type="transmembrane region" description="Helical" evidence="6">
    <location>
        <begin position="153"/>
        <end position="180"/>
    </location>
</feature>
<feature type="transmembrane region" description="Helical" evidence="6">
    <location>
        <begin position="96"/>
        <end position="115"/>
    </location>
</feature>
<feature type="transmembrane region" description="Helical" evidence="6">
    <location>
        <begin position="435"/>
        <end position="457"/>
    </location>
</feature>
<name>A0A6A5Z4H2_9PLEO</name>
<evidence type="ECO:0000313" key="8">
    <source>
        <dbReference type="Proteomes" id="UP000799770"/>
    </source>
</evidence>
<dbReference type="GO" id="GO:0022857">
    <property type="term" value="F:transmembrane transporter activity"/>
    <property type="evidence" value="ECO:0007669"/>
    <property type="project" value="InterPro"/>
</dbReference>
<sequence length="532" mass="57675">MGSTKGNTNENVVEETTPLLPREEAKPSKPKRGNSVLNRALLIAFLVSLSFGVTQVPILYVFRIMTCESYYEKHATPDLPGDRCSKREIEASTARAVSLLGASTTIFGLMNLLVTGWSIKRFGVKLALIIQVFWPAVRLAVQNVGVMTGSDAGIIIIQASQIITIVGGPSGYILALNAFVTDVVTHDERTGALGKLTGCMMVGAATGFLVGGLLGDYINILAPFRVTLVLFLSCCVFIAISLPVIPPEEDKAAAKQKTGIHRFFGPLRIFAPQKWTLADGRVSRQFGALLLGIGVFLAILATGYIPTLLQLYSTNQFEFNTSDNAWLIFMYSMLRGVFLSLIFPRIIRLGRKWYQPRPPKPHAPEEEHLVPEIPTSPNEIGPIDTMDNDTEPSNPPPRKDEPETFAFDLLYARCSILADGIMTGLAVFVTKGWQLYLVALFLPLAAGTGSASKGTILQMIPSNQRVDALSGITLVENIARLSTTAVFGLIFAALAEVGKAHLTFLCNAGIALVGFMILVLSRFPPDGSTRSE</sequence>
<feature type="region of interest" description="Disordered" evidence="5">
    <location>
        <begin position="357"/>
        <end position="399"/>
    </location>
</feature>
<comment type="subcellular location">
    <subcellularLocation>
        <location evidence="1">Membrane</location>
        <topology evidence="1">Multi-pass membrane protein</topology>
    </subcellularLocation>
</comment>
<evidence type="ECO:0000256" key="3">
    <source>
        <dbReference type="ARBA" id="ARBA00022989"/>
    </source>
</evidence>
<dbReference type="Proteomes" id="UP000799770">
    <property type="component" value="Unassembled WGS sequence"/>
</dbReference>
<keyword evidence="3 6" id="KW-1133">Transmembrane helix</keyword>
<dbReference type="InterPro" id="IPR011701">
    <property type="entry name" value="MFS"/>
</dbReference>
<dbReference type="PANTHER" id="PTHR23507">
    <property type="entry name" value="ZGC:174356"/>
    <property type="match status" value="1"/>
</dbReference>
<dbReference type="EMBL" id="ML977326">
    <property type="protein sequence ID" value="KAF2113914.1"/>
    <property type="molecule type" value="Genomic_DNA"/>
</dbReference>
<dbReference type="GO" id="GO:0016020">
    <property type="term" value="C:membrane"/>
    <property type="evidence" value="ECO:0007669"/>
    <property type="project" value="UniProtKB-SubCell"/>
</dbReference>
<protein>
    <submittedName>
        <fullName evidence="7">Major facilitator superfamily domain-containing protein</fullName>
    </submittedName>
</protein>
<dbReference type="Pfam" id="PF07690">
    <property type="entry name" value="MFS_1"/>
    <property type="match status" value="1"/>
</dbReference>
<keyword evidence="2 6" id="KW-0812">Transmembrane</keyword>
<evidence type="ECO:0000256" key="6">
    <source>
        <dbReference type="SAM" id="Phobius"/>
    </source>
</evidence>
<organism evidence="7 8">
    <name type="scientific">Lophiotrema nucula</name>
    <dbReference type="NCBI Taxonomy" id="690887"/>
    <lineage>
        <taxon>Eukaryota</taxon>
        <taxon>Fungi</taxon>
        <taxon>Dikarya</taxon>
        <taxon>Ascomycota</taxon>
        <taxon>Pezizomycotina</taxon>
        <taxon>Dothideomycetes</taxon>
        <taxon>Pleosporomycetidae</taxon>
        <taxon>Pleosporales</taxon>
        <taxon>Lophiotremataceae</taxon>
        <taxon>Lophiotrema</taxon>
    </lineage>
</organism>
<accession>A0A6A5Z4H2</accession>
<feature type="transmembrane region" description="Helical" evidence="6">
    <location>
        <begin position="286"/>
        <end position="305"/>
    </location>
</feature>
<evidence type="ECO:0000256" key="5">
    <source>
        <dbReference type="SAM" id="MobiDB-lite"/>
    </source>
</evidence>
<proteinExistence type="predicted"/>
<dbReference type="InterPro" id="IPR036259">
    <property type="entry name" value="MFS_trans_sf"/>
</dbReference>
<feature type="transmembrane region" description="Helical" evidence="6">
    <location>
        <begin position="501"/>
        <end position="520"/>
    </location>
</feature>
<feature type="transmembrane region" description="Helical" evidence="6">
    <location>
        <begin position="192"/>
        <end position="214"/>
    </location>
</feature>
<feature type="compositionally biased region" description="Polar residues" evidence="5">
    <location>
        <begin position="1"/>
        <end position="11"/>
    </location>
</feature>
<keyword evidence="8" id="KW-1185">Reference proteome</keyword>
<dbReference type="OrthoDB" id="5204190at2759"/>
<dbReference type="SUPFAM" id="SSF103473">
    <property type="entry name" value="MFS general substrate transporter"/>
    <property type="match status" value="1"/>
</dbReference>
<reference evidence="7" key="1">
    <citation type="journal article" date="2020" name="Stud. Mycol.">
        <title>101 Dothideomycetes genomes: a test case for predicting lifestyles and emergence of pathogens.</title>
        <authorList>
            <person name="Haridas S."/>
            <person name="Albert R."/>
            <person name="Binder M."/>
            <person name="Bloem J."/>
            <person name="Labutti K."/>
            <person name="Salamov A."/>
            <person name="Andreopoulos B."/>
            <person name="Baker S."/>
            <person name="Barry K."/>
            <person name="Bills G."/>
            <person name="Bluhm B."/>
            <person name="Cannon C."/>
            <person name="Castanera R."/>
            <person name="Culley D."/>
            <person name="Daum C."/>
            <person name="Ezra D."/>
            <person name="Gonzalez J."/>
            <person name="Henrissat B."/>
            <person name="Kuo A."/>
            <person name="Liang C."/>
            <person name="Lipzen A."/>
            <person name="Lutzoni F."/>
            <person name="Magnuson J."/>
            <person name="Mondo S."/>
            <person name="Nolan M."/>
            <person name="Ohm R."/>
            <person name="Pangilinan J."/>
            <person name="Park H.-J."/>
            <person name="Ramirez L."/>
            <person name="Alfaro M."/>
            <person name="Sun H."/>
            <person name="Tritt A."/>
            <person name="Yoshinaga Y."/>
            <person name="Zwiers L.-H."/>
            <person name="Turgeon B."/>
            <person name="Goodwin S."/>
            <person name="Spatafora J."/>
            <person name="Crous P."/>
            <person name="Grigoriev I."/>
        </authorList>
    </citation>
    <scope>NUCLEOTIDE SEQUENCE</scope>
    <source>
        <strain evidence="7">CBS 627.86</strain>
    </source>
</reference>
<feature type="region of interest" description="Disordered" evidence="5">
    <location>
        <begin position="1"/>
        <end position="32"/>
    </location>
</feature>
<keyword evidence="4 6" id="KW-0472">Membrane</keyword>
<feature type="transmembrane region" description="Helical" evidence="6">
    <location>
        <begin position="325"/>
        <end position="347"/>
    </location>
</feature>
<feature type="transmembrane region" description="Helical" evidence="6">
    <location>
        <begin position="40"/>
        <end position="62"/>
    </location>
</feature>
<feature type="transmembrane region" description="Helical" evidence="6">
    <location>
        <begin position="478"/>
        <end position="495"/>
    </location>
</feature>
<dbReference type="Gene3D" id="1.20.1250.20">
    <property type="entry name" value="MFS general substrate transporter like domains"/>
    <property type="match status" value="1"/>
</dbReference>
<evidence type="ECO:0000256" key="1">
    <source>
        <dbReference type="ARBA" id="ARBA00004141"/>
    </source>
</evidence>
<evidence type="ECO:0000313" key="7">
    <source>
        <dbReference type="EMBL" id="KAF2113914.1"/>
    </source>
</evidence>
<dbReference type="AlphaFoldDB" id="A0A6A5Z4H2"/>
<gene>
    <name evidence="7" type="ORF">BDV96DRAFT_495630</name>
</gene>
<feature type="transmembrane region" description="Helical" evidence="6">
    <location>
        <begin position="226"/>
        <end position="245"/>
    </location>
</feature>
<evidence type="ECO:0000256" key="4">
    <source>
        <dbReference type="ARBA" id="ARBA00023136"/>
    </source>
</evidence>
<evidence type="ECO:0000256" key="2">
    <source>
        <dbReference type="ARBA" id="ARBA00022692"/>
    </source>
</evidence>